<dbReference type="STRING" id="1073325.SAMN05444483_1108"/>
<proteinExistence type="predicted"/>
<protein>
    <submittedName>
        <fullName evidence="1">Uncharacterized protein</fullName>
    </submittedName>
</protein>
<gene>
    <name evidence="1" type="ORF">SAMN05444483_1108</name>
</gene>
<dbReference type="Proteomes" id="UP000183945">
    <property type="component" value="Unassembled WGS sequence"/>
</dbReference>
<dbReference type="EMBL" id="FQVT01000010">
    <property type="protein sequence ID" value="SHG36402.1"/>
    <property type="molecule type" value="Genomic_DNA"/>
</dbReference>
<keyword evidence="2" id="KW-1185">Reference proteome</keyword>
<evidence type="ECO:0000313" key="2">
    <source>
        <dbReference type="Proteomes" id="UP000183945"/>
    </source>
</evidence>
<evidence type="ECO:0000313" key="1">
    <source>
        <dbReference type="EMBL" id="SHG36402.1"/>
    </source>
</evidence>
<sequence>MIYLLQNVNLSLSKTLLFGTLLQACAELVEVPGETI</sequence>
<accession>A0A1M5J782</accession>
<dbReference type="AlphaFoldDB" id="A0A1M5J782"/>
<reference evidence="2" key="1">
    <citation type="submission" date="2016-11" db="EMBL/GenBank/DDBJ databases">
        <authorList>
            <person name="Varghese N."/>
            <person name="Submissions S."/>
        </authorList>
    </citation>
    <scope>NUCLEOTIDE SEQUENCE [LARGE SCALE GENOMIC DNA]</scope>
    <source>
        <strain evidence="2">DSM 24579</strain>
    </source>
</reference>
<organism evidence="1 2">
    <name type="scientific">Salegentibacter echinorum</name>
    <dbReference type="NCBI Taxonomy" id="1073325"/>
    <lineage>
        <taxon>Bacteria</taxon>
        <taxon>Pseudomonadati</taxon>
        <taxon>Bacteroidota</taxon>
        <taxon>Flavobacteriia</taxon>
        <taxon>Flavobacteriales</taxon>
        <taxon>Flavobacteriaceae</taxon>
        <taxon>Salegentibacter</taxon>
    </lineage>
</organism>
<name>A0A1M5J782_SALEC</name>